<dbReference type="RefSeq" id="WP_336348608.1">
    <property type="nucleotide sequence ID" value="NZ_JAZAQL010000001.1"/>
</dbReference>
<reference evidence="7 8" key="1">
    <citation type="journal article" date="2019" name="Int. J. Syst. Evol. Microbiol.">
        <title>The Global Catalogue of Microorganisms (GCM) 10K type strain sequencing project: providing services to taxonomists for standard genome sequencing and annotation.</title>
        <authorList>
            <consortium name="The Broad Institute Genomics Platform"/>
            <consortium name="The Broad Institute Genome Sequencing Center for Infectious Disease"/>
            <person name="Wu L."/>
            <person name="Ma J."/>
        </authorList>
    </citation>
    <scope>NUCLEOTIDE SEQUENCE [LARGE SCALE GENOMIC DNA]</scope>
    <source>
        <strain evidence="7 8">GX26</strain>
    </source>
</reference>
<evidence type="ECO:0000313" key="7">
    <source>
        <dbReference type="EMBL" id="MFC6951581.1"/>
    </source>
</evidence>
<feature type="transmembrane region" description="Helical" evidence="5">
    <location>
        <begin position="198"/>
        <end position="218"/>
    </location>
</feature>
<evidence type="ECO:0000256" key="4">
    <source>
        <dbReference type="ARBA" id="ARBA00023136"/>
    </source>
</evidence>
<gene>
    <name evidence="7" type="ORF">ACFQGB_01775</name>
</gene>
<feature type="transmembrane region" description="Helical" evidence="5">
    <location>
        <begin position="365"/>
        <end position="383"/>
    </location>
</feature>
<evidence type="ECO:0000256" key="5">
    <source>
        <dbReference type="SAM" id="Phobius"/>
    </source>
</evidence>
<dbReference type="PIRSF" id="PIRSF006060">
    <property type="entry name" value="AA_transporter"/>
    <property type="match status" value="1"/>
</dbReference>
<dbReference type="InterPro" id="IPR004841">
    <property type="entry name" value="AA-permease/SLC12A_dom"/>
</dbReference>
<dbReference type="EMBL" id="JBHSXN010000001">
    <property type="protein sequence ID" value="MFC6951581.1"/>
    <property type="molecule type" value="Genomic_DNA"/>
</dbReference>
<evidence type="ECO:0000313" key="8">
    <source>
        <dbReference type="Proteomes" id="UP001596395"/>
    </source>
</evidence>
<dbReference type="PANTHER" id="PTHR42770:SF11">
    <property type="entry name" value="INNER MEMBRANE TRANSPORT PROTEIN YBAT"/>
    <property type="match status" value="1"/>
</dbReference>
<keyword evidence="4 5" id="KW-0472">Membrane</keyword>
<comment type="caution">
    <text evidence="7">The sequence shown here is derived from an EMBL/GenBank/DDBJ whole genome shotgun (WGS) entry which is preliminary data.</text>
</comment>
<feature type="transmembrane region" description="Helical" evidence="5">
    <location>
        <begin position="92"/>
        <end position="114"/>
    </location>
</feature>
<comment type="subcellular location">
    <subcellularLocation>
        <location evidence="1">Membrane</location>
        <topology evidence="1">Multi-pass membrane protein</topology>
    </subcellularLocation>
</comment>
<protein>
    <submittedName>
        <fullName evidence="7">APC family permease</fullName>
    </submittedName>
</protein>
<feature type="transmembrane region" description="Helical" evidence="5">
    <location>
        <begin position="40"/>
        <end position="60"/>
    </location>
</feature>
<keyword evidence="8" id="KW-1185">Reference proteome</keyword>
<feature type="domain" description="Amino acid permease/ SLC12A" evidence="6">
    <location>
        <begin position="11"/>
        <end position="373"/>
    </location>
</feature>
<dbReference type="GO" id="GO:0016020">
    <property type="term" value="C:membrane"/>
    <property type="evidence" value="ECO:0007669"/>
    <property type="project" value="UniProtKB-SubCell"/>
</dbReference>
<feature type="transmembrane region" description="Helical" evidence="5">
    <location>
        <begin position="395"/>
        <end position="415"/>
    </location>
</feature>
<proteinExistence type="predicted"/>
<accession>A0ABD5VCB0</accession>
<dbReference type="AlphaFoldDB" id="A0ABD5VCB0"/>
<evidence type="ECO:0000256" key="1">
    <source>
        <dbReference type="ARBA" id="ARBA00004141"/>
    </source>
</evidence>
<keyword evidence="3 5" id="KW-1133">Transmembrane helix</keyword>
<dbReference type="PANTHER" id="PTHR42770">
    <property type="entry name" value="AMINO ACID TRANSPORTER-RELATED"/>
    <property type="match status" value="1"/>
</dbReference>
<feature type="transmembrane region" description="Helical" evidence="5">
    <location>
        <begin position="421"/>
        <end position="439"/>
    </location>
</feature>
<feature type="transmembrane region" description="Helical" evidence="5">
    <location>
        <begin position="134"/>
        <end position="153"/>
    </location>
</feature>
<evidence type="ECO:0000256" key="2">
    <source>
        <dbReference type="ARBA" id="ARBA00022692"/>
    </source>
</evidence>
<feature type="transmembrane region" description="Helical" evidence="5">
    <location>
        <begin position="12"/>
        <end position="34"/>
    </location>
</feature>
<feature type="transmembrane region" description="Helical" evidence="5">
    <location>
        <begin position="239"/>
        <end position="261"/>
    </location>
</feature>
<feature type="transmembrane region" description="Helical" evidence="5">
    <location>
        <begin position="281"/>
        <end position="300"/>
    </location>
</feature>
<dbReference type="InterPro" id="IPR050367">
    <property type="entry name" value="APC_superfamily"/>
</dbReference>
<keyword evidence="2 5" id="KW-0812">Transmembrane</keyword>
<dbReference type="Proteomes" id="UP001596395">
    <property type="component" value="Unassembled WGS sequence"/>
</dbReference>
<feature type="transmembrane region" description="Helical" evidence="5">
    <location>
        <begin position="165"/>
        <end position="186"/>
    </location>
</feature>
<evidence type="ECO:0000256" key="3">
    <source>
        <dbReference type="ARBA" id="ARBA00022989"/>
    </source>
</evidence>
<dbReference type="Pfam" id="PF00324">
    <property type="entry name" value="AA_permease"/>
    <property type="match status" value="1"/>
</dbReference>
<dbReference type="Gene3D" id="1.20.1740.10">
    <property type="entry name" value="Amino acid/polyamine transporter I"/>
    <property type="match status" value="1"/>
</dbReference>
<evidence type="ECO:0000259" key="6">
    <source>
        <dbReference type="Pfam" id="PF00324"/>
    </source>
</evidence>
<sequence length="462" mass="47385">MSSENLGLAGAVSMALGGMIGGGIYAVLGVVAGISGTATWVAFVLAGVVALAAAYSYNALNAASDRAGGSVTFVQSFADDGPLSKRLGTGTLAGMVGWTLLVGYVGSMAMYAFAFAEFTLWFDAVPEAAMGVPLRPVVSVLAVAGFVALNLLGARTTGVAEAVLVAAKVGILVAFGVVGVAFAWSYSPDVSLSYGTTSLGTVTPLMAAAISFVAFQGWQLLFYDQDSITDPVDTIRRAVYASIPVAVGIYVLVAVVTTNLVPRALERHPHTALVDAAEMMVSPWALGGVAALVVSASALFSTGSAINATLFSSAHFAKGLLSADLLPDRVGDGDADGIPTRTVLVLGAVTATLAAWGSLDAITSFASLAFILVFGGTSALAFSRRDHDDVHPVPPAVGAVGALAFFPLMFAHLYVAERETFWLVLVIAAVVVGAELLYFERDALESEAEDVVERVEDGVTGD</sequence>
<organism evidence="7 8">
    <name type="scientific">Halorubellus litoreus</name>
    <dbReference type="NCBI Taxonomy" id="755308"/>
    <lineage>
        <taxon>Archaea</taxon>
        <taxon>Methanobacteriati</taxon>
        <taxon>Methanobacteriota</taxon>
        <taxon>Stenosarchaea group</taxon>
        <taxon>Halobacteria</taxon>
        <taxon>Halobacteriales</taxon>
        <taxon>Halorubellaceae</taxon>
        <taxon>Halorubellus</taxon>
    </lineage>
</organism>
<name>A0ABD5VCB0_9EURY</name>